<evidence type="ECO:0000313" key="3">
    <source>
        <dbReference type="EMBL" id="MBD2184657.1"/>
    </source>
</evidence>
<dbReference type="PANTHER" id="PTHR43798">
    <property type="entry name" value="MONOACYLGLYCEROL LIPASE"/>
    <property type="match status" value="1"/>
</dbReference>
<reference evidence="3" key="2">
    <citation type="submission" date="2020-08" db="EMBL/GenBank/DDBJ databases">
        <authorList>
            <person name="Chen M."/>
            <person name="Teng W."/>
            <person name="Zhao L."/>
            <person name="Hu C."/>
            <person name="Zhou Y."/>
            <person name="Han B."/>
            <person name="Song L."/>
            <person name="Shu W."/>
        </authorList>
    </citation>
    <scope>NUCLEOTIDE SEQUENCE</scope>
    <source>
        <strain evidence="3">FACHB-1375</strain>
    </source>
</reference>
<keyword evidence="4" id="KW-1185">Reference proteome</keyword>
<reference evidence="3" key="1">
    <citation type="journal article" date="2015" name="ISME J.">
        <title>Draft Genome Sequence of Streptomyces incarnatus NRRL8089, which Produces the Nucleoside Antibiotic Sinefungin.</title>
        <authorList>
            <person name="Oshima K."/>
            <person name="Hattori M."/>
            <person name="Shimizu H."/>
            <person name="Fukuda K."/>
            <person name="Nemoto M."/>
            <person name="Inagaki K."/>
            <person name="Tamura T."/>
        </authorList>
    </citation>
    <scope>NUCLEOTIDE SEQUENCE</scope>
    <source>
        <strain evidence="3">FACHB-1375</strain>
    </source>
</reference>
<protein>
    <submittedName>
        <fullName evidence="3">Alpha/beta hydrolase</fullName>
    </submittedName>
</protein>
<evidence type="ECO:0000313" key="4">
    <source>
        <dbReference type="Proteomes" id="UP000641646"/>
    </source>
</evidence>
<dbReference type="PANTHER" id="PTHR43798:SF31">
    <property type="entry name" value="AB HYDROLASE SUPERFAMILY PROTEIN YCLE"/>
    <property type="match status" value="1"/>
</dbReference>
<dbReference type="InterPro" id="IPR000073">
    <property type="entry name" value="AB_hydrolase_1"/>
</dbReference>
<dbReference type="InterPro" id="IPR029058">
    <property type="entry name" value="AB_hydrolase_fold"/>
</dbReference>
<organism evidence="3 4">
    <name type="scientific">Aerosakkonema funiforme FACHB-1375</name>
    <dbReference type="NCBI Taxonomy" id="2949571"/>
    <lineage>
        <taxon>Bacteria</taxon>
        <taxon>Bacillati</taxon>
        <taxon>Cyanobacteriota</taxon>
        <taxon>Cyanophyceae</taxon>
        <taxon>Oscillatoriophycideae</taxon>
        <taxon>Aerosakkonematales</taxon>
        <taxon>Aerosakkonemataceae</taxon>
        <taxon>Aerosakkonema</taxon>
    </lineage>
</organism>
<dbReference type="GO" id="GO:0016787">
    <property type="term" value="F:hydrolase activity"/>
    <property type="evidence" value="ECO:0007669"/>
    <property type="project" value="UniProtKB-KW"/>
</dbReference>
<comment type="caution">
    <text evidence="3">The sequence shown here is derived from an EMBL/GenBank/DDBJ whole genome shotgun (WGS) entry which is preliminary data.</text>
</comment>
<feature type="domain" description="AB hydrolase-1" evidence="2">
    <location>
        <begin position="21"/>
        <end position="229"/>
    </location>
</feature>
<dbReference type="Gene3D" id="3.40.50.1820">
    <property type="entry name" value="alpha/beta hydrolase"/>
    <property type="match status" value="1"/>
</dbReference>
<dbReference type="AlphaFoldDB" id="A0A926ZJR8"/>
<sequence length="280" mass="30552">MQLHDDRRLAWSEWGLVEGIPVLFCTGAGMSGWLGFGANDIPNLGLKLIAIDRPGLGLSDPHPNKTLSSWVDDIGEFIQSEDLHDVLAVGFSQGAPFTFALAAGGLVKAIAIVSGQDELSHPSLLPLLHPDVKGTILAIQQDPVGFEQRFSQMATADGLWQLIIGMSAECDRVLYESDTFSQAFRRSLQEGFSQGAQGYVRDLLNALSSWQIKLEEIAVPVDLWYGGLDTSTVHSPDFGATLAKRLPFAERIFQPEEGGSILWTQSWHILSKLKSHLSIA</sequence>
<proteinExistence type="predicted"/>
<name>A0A926ZJR8_9CYAN</name>
<accession>A0A926ZJR8</accession>
<gene>
    <name evidence="3" type="ORF">H6G03_26910</name>
</gene>
<dbReference type="SUPFAM" id="SSF53474">
    <property type="entry name" value="alpha/beta-Hydrolases"/>
    <property type="match status" value="1"/>
</dbReference>
<dbReference type="Pfam" id="PF00561">
    <property type="entry name" value="Abhydrolase_1"/>
    <property type="match status" value="1"/>
</dbReference>
<keyword evidence="1 3" id="KW-0378">Hydrolase</keyword>
<dbReference type="EMBL" id="JACJPW010000091">
    <property type="protein sequence ID" value="MBD2184657.1"/>
    <property type="molecule type" value="Genomic_DNA"/>
</dbReference>
<dbReference type="GO" id="GO:0016020">
    <property type="term" value="C:membrane"/>
    <property type="evidence" value="ECO:0007669"/>
    <property type="project" value="TreeGrafter"/>
</dbReference>
<evidence type="ECO:0000259" key="2">
    <source>
        <dbReference type="Pfam" id="PF00561"/>
    </source>
</evidence>
<evidence type="ECO:0000256" key="1">
    <source>
        <dbReference type="ARBA" id="ARBA00022801"/>
    </source>
</evidence>
<dbReference type="Proteomes" id="UP000641646">
    <property type="component" value="Unassembled WGS sequence"/>
</dbReference>
<dbReference type="InterPro" id="IPR050266">
    <property type="entry name" value="AB_hydrolase_sf"/>
</dbReference>